<organism evidence="1 2">
    <name type="scientific">Sporocytophaga myxococcoides</name>
    <dbReference type="NCBI Taxonomy" id="153721"/>
    <lineage>
        <taxon>Bacteria</taxon>
        <taxon>Pseudomonadati</taxon>
        <taxon>Bacteroidota</taxon>
        <taxon>Cytophagia</taxon>
        <taxon>Cytophagales</taxon>
        <taxon>Cytophagaceae</taxon>
        <taxon>Sporocytophaga</taxon>
    </lineage>
</organism>
<sequence length="90" mass="11005">MRTSLNEIREIEEYLLKYSTPEFRLVFEARILLQPELQEKVNEQKQVYDLIRKYSRKQLKTEIETVHDKLFTASEHKTFRQRILNLFTNS</sequence>
<dbReference type="eggNOG" id="ENOG503329H">
    <property type="taxonomic scope" value="Bacteria"/>
</dbReference>
<dbReference type="STRING" id="153721.MYP_2766"/>
<comment type="caution">
    <text evidence="1">The sequence shown here is derived from an EMBL/GenBank/DDBJ whole genome shotgun (WGS) entry which is preliminary data.</text>
</comment>
<name>A0A098LGH2_9BACT</name>
<dbReference type="AlphaFoldDB" id="A0A098LGH2"/>
<proteinExistence type="predicted"/>
<dbReference type="EMBL" id="BBLT01000005">
    <property type="protein sequence ID" value="GAL85537.1"/>
    <property type="molecule type" value="Genomic_DNA"/>
</dbReference>
<dbReference type="Proteomes" id="UP000030185">
    <property type="component" value="Unassembled WGS sequence"/>
</dbReference>
<keyword evidence="2" id="KW-1185">Reference proteome</keyword>
<evidence type="ECO:0000313" key="2">
    <source>
        <dbReference type="Proteomes" id="UP000030185"/>
    </source>
</evidence>
<dbReference type="RefSeq" id="WP_045464283.1">
    <property type="nucleotide sequence ID" value="NZ_BBLT01000005.1"/>
</dbReference>
<gene>
    <name evidence="1" type="ORF">MYP_2766</name>
</gene>
<dbReference type="OrthoDB" id="1444051at2"/>
<accession>A0A098LGH2</accession>
<protein>
    <submittedName>
        <fullName evidence="1">Uncharacterized protein</fullName>
    </submittedName>
</protein>
<evidence type="ECO:0000313" key="1">
    <source>
        <dbReference type="EMBL" id="GAL85537.1"/>
    </source>
</evidence>
<reference evidence="1 2" key="1">
    <citation type="submission" date="2014-09" db="EMBL/GenBank/DDBJ databases">
        <title>Sporocytophaga myxococcoides PG-01 genome sequencing.</title>
        <authorList>
            <person name="Liu L."/>
            <person name="Gao P.J."/>
            <person name="Chen G.J."/>
            <person name="Wang L.S."/>
        </authorList>
    </citation>
    <scope>NUCLEOTIDE SEQUENCE [LARGE SCALE GENOMIC DNA]</scope>
    <source>
        <strain evidence="1 2">PG-01</strain>
    </source>
</reference>